<dbReference type="InterPro" id="IPR001304">
    <property type="entry name" value="C-type_lectin-like"/>
</dbReference>
<evidence type="ECO:0000256" key="1">
    <source>
        <dbReference type="SAM" id="SignalP"/>
    </source>
</evidence>
<proteinExistence type="predicted"/>
<feature type="chain" id="PRO_5021438645" evidence="1">
    <location>
        <begin position="23"/>
        <end position="170"/>
    </location>
</feature>
<dbReference type="AlphaFoldDB" id="A0A4Y0BFZ7"/>
<feature type="domain" description="C-type lectin" evidence="2">
    <location>
        <begin position="31"/>
        <end position="166"/>
    </location>
</feature>
<reference evidence="3" key="1">
    <citation type="submission" date="2020-05" db="UniProtKB">
        <authorList>
            <consortium name="EnsemblMetazoa"/>
        </authorList>
    </citation>
    <scope>IDENTIFICATION</scope>
    <source>
        <strain evidence="3">FUMOZ</strain>
    </source>
</reference>
<feature type="signal peptide" evidence="1">
    <location>
        <begin position="1"/>
        <end position="22"/>
    </location>
</feature>
<dbReference type="PROSITE" id="PS50041">
    <property type="entry name" value="C_TYPE_LECTIN_2"/>
    <property type="match status" value="1"/>
</dbReference>
<dbReference type="SMART" id="SM00034">
    <property type="entry name" value="CLECT"/>
    <property type="match status" value="1"/>
</dbReference>
<dbReference type="SUPFAM" id="SSF56436">
    <property type="entry name" value="C-type lectin-like"/>
    <property type="match status" value="1"/>
</dbReference>
<dbReference type="InterPro" id="IPR016186">
    <property type="entry name" value="C-type_lectin-like/link_sf"/>
</dbReference>
<dbReference type="VEuPathDB" id="VectorBase:AFUN018926"/>
<keyword evidence="1" id="KW-0732">Signal</keyword>
<dbReference type="InterPro" id="IPR051004">
    <property type="entry name" value="DC-SIGN_domain-containing"/>
</dbReference>
<dbReference type="VEuPathDB" id="VectorBase:AFUN2_001384"/>
<organism evidence="3">
    <name type="scientific">Anopheles funestus</name>
    <name type="common">African malaria mosquito</name>
    <dbReference type="NCBI Taxonomy" id="62324"/>
    <lineage>
        <taxon>Eukaryota</taxon>
        <taxon>Metazoa</taxon>
        <taxon>Ecdysozoa</taxon>
        <taxon>Arthropoda</taxon>
        <taxon>Hexapoda</taxon>
        <taxon>Insecta</taxon>
        <taxon>Pterygota</taxon>
        <taxon>Neoptera</taxon>
        <taxon>Endopterygota</taxon>
        <taxon>Diptera</taxon>
        <taxon>Nematocera</taxon>
        <taxon>Culicoidea</taxon>
        <taxon>Culicidae</taxon>
        <taxon>Anophelinae</taxon>
        <taxon>Anopheles</taxon>
    </lineage>
</organism>
<name>A0A4Y0BFZ7_ANOFN</name>
<evidence type="ECO:0000313" key="3">
    <source>
        <dbReference type="EnsemblMetazoa" id="AFUN018926-PA"/>
    </source>
</evidence>
<dbReference type="STRING" id="62324.A0A4Y0BFZ7"/>
<evidence type="ECO:0000259" key="2">
    <source>
        <dbReference type="PROSITE" id="PS50041"/>
    </source>
</evidence>
<dbReference type="PANTHER" id="PTHR22802">
    <property type="entry name" value="C-TYPE LECTIN SUPERFAMILY MEMBER"/>
    <property type="match status" value="1"/>
</dbReference>
<dbReference type="PANTHER" id="PTHR22802:SF465">
    <property type="entry name" value="AT17652P-RELATED"/>
    <property type="match status" value="1"/>
</dbReference>
<dbReference type="Pfam" id="PF00059">
    <property type="entry name" value="Lectin_C"/>
    <property type="match status" value="1"/>
</dbReference>
<protein>
    <submittedName>
        <fullName evidence="3">C-type lectin domain-containing protein</fullName>
    </submittedName>
</protein>
<dbReference type="InterPro" id="IPR016187">
    <property type="entry name" value="CTDL_fold"/>
</dbReference>
<accession>A0A4Y0BFZ7</accession>
<dbReference type="CDD" id="cd00037">
    <property type="entry name" value="CLECT"/>
    <property type="match status" value="1"/>
</dbReference>
<dbReference type="EnsemblMetazoa" id="AFUN018926-RA">
    <property type="protein sequence ID" value="AFUN018926-PA"/>
    <property type="gene ID" value="AFUN018926"/>
</dbReference>
<dbReference type="Gene3D" id="3.10.100.10">
    <property type="entry name" value="Mannose-Binding Protein A, subunit A"/>
    <property type="match status" value="1"/>
</dbReference>
<sequence>MVKVQKVFLLIVLTVLERSVQETSDTTFGIFRHKEYYFSNSFKLNWFKAVEYCRLRGMFLLSVRNGEEREAVVQYLDSTGYTKMRDNFMFWTSANDLGEEGEFHWASTGERVNYANWREGEPTGIGGNNSTKEDCCCMEYRSGGGANFNYTFNDRSCRQELLFLCETLPA</sequence>